<evidence type="ECO:0000256" key="1">
    <source>
        <dbReference type="SAM" id="MobiDB-lite"/>
    </source>
</evidence>
<protein>
    <submittedName>
        <fullName evidence="3">Uncharacterized protein</fullName>
    </submittedName>
</protein>
<gene>
    <name evidence="3" type="ORF">JXQ802_LOCUS32786</name>
    <name evidence="2" type="ORF">PYM288_LOCUS21495</name>
</gene>
<dbReference type="Proteomes" id="UP000663870">
    <property type="component" value="Unassembled WGS sequence"/>
</dbReference>
<keyword evidence="4" id="KW-1185">Reference proteome</keyword>
<organism evidence="3 4">
    <name type="scientific">Rotaria sordida</name>
    <dbReference type="NCBI Taxonomy" id="392033"/>
    <lineage>
        <taxon>Eukaryota</taxon>
        <taxon>Metazoa</taxon>
        <taxon>Spiralia</taxon>
        <taxon>Gnathifera</taxon>
        <taxon>Rotifera</taxon>
        <taxon>Eurotatoria</taxon>
        <taxon>Bdelloidea</taxon>
        <taxon>Philodinida</taxon>
        <taxon>Philodinidae</taxon>
        <taxon>Rotaria</taxon>
    </lineage>
</organism>
<sequence length="69" mass="8164">MHQKDGIISGLGRQDKTTDDNQTETWWPRFLEILCQLPYQGNAYLRLISELKNYYAGKEAELRVLEEFE</sequence>
<feature type="region of interest" description="Disordered" evidence="1">
    <location>
        <begin position="1"/>
        <end position="20"/>
    </location>
</feature>
<proteinExistence type="predicted"/>
<evidence type="ECO:0000313" key="3">
    <source>
        <dbReference type="EMBL" id="CAF1364071.1"/>
    </source>
</evidence>
<evidence type="ECO:0000313" key="2">
    <source>
        <dbReference type="EMBL" id="CAF1136683.1"/>
    </source>
</evidence>
<dbReference type="EMBL" id="CAJNOH010000853">
    <property type="protein sequence ID" value="CAF1136683.1"/>
    <property type="molecule type" value="Genomic_DNA"/>
</dbReference>
<dbReference type="EMBL" id="CAJNOL010001462">
    <property type="protein sequence ID" value="CAF1364071.1"/>
    <property type="molecule type" value="Genomic_DNA"/>
</dbReference>
<feature type="non-terminal residue" evidence="3">
    <location>
        <position position="69"/>
    </location>
</feature>
<dbReference type="AlphaFoldDB" id="A0A815I618"/>
<accession>A0A815I618</accession>
<name>A0A815I618_9BILA</name>
<reference evidence="3" key="1">
    <citation type="submission" date="2021-02" db="EMBL/GenBank/DDBJ databases">
        <authorList>
            <person name="Nowell W R."/>
        </authorList>
    </citation>
    <scope>NUCLEOTIDE SEQUENCE</scope>
</reference>
<comment type="caution">
    <text evidence="3">The sequence shown here is derived from an EMBL/GenBank/DDBJ whole genome shotgun (WGS) entry which is preliminary data.</text>
</comment>
<dbReference type="Proteomes" id="UP000663854">
    <property type="component" value="Unassembled WGS sequence"/>
</dbReference>
<evidence type="ECO:0000313" key="4">
    <source>
        <dbReference type="Proteomes" id="UP000663870"/>
    </source>
</evidence>